<comment type="caution">
    <text evidence="2">The sequence shown here is derived from an EMBL/GenBank/DDBJ whole genome shotgun (WGS) entry which is preliminary data.</text>
</comment>
<dbReference type="EMBL" id="JXTB01000480">
    <property type="protein sequence ID" value="PON38955.1"/>
    <property type="molecule type" value="Genomic_DNA"/>
</dbReference>
<sequence>MMTDHINTLNISFSQLTAMEHRIEDNECAKILLQNLPDSYNQLFINATSNATTLVFNDLTAVVLEKENRCKNKEDILASSKQVETLTIRGISMERSSSESQSHGISKSRSKKNIKYYHCD</sequence>
<gene>
    <name evidence="2" type="ORF">PanWU01x14_308700</name>
</gene>
<feature type="region of interest" description="Disordered" evidence="1">
    <location>
        <begin position="89"/>
        <end position="112"/>
    </location>
</feature>
<dbReference type="Pfam" id="PF14223">
    <property type="entry name" value="Retrotran_gag_2"/>
    <property type="match status" value="1"/>
</dbReference>
<proteinExistence type="predicted"/>
<reference evidence="3" key="1">
    <citation type="submission" date="2016-06" db="EMBL/GenBank/DDBJ databases">
        <title>Parallel loss of symbiosis genes in relatives of nitrogen-fixing non-legume Parasponia.</title>
        <authorList>
            <person name="Van Velzen R."/>
            <person name="Holmer R."/>
            <person name="Bu F."/>
            <person name="Rutten L."/>
            <person name="Van Zeijl A."/>
            <person name="Liu W."/>
            <person name="Santuari L."/>
            <person name="Cao Q."/>
            <person name="Sharma T."/>
            <person name="Shen D."/>
            <person name="Roswanjaya Y."/>
            <person name="Wardhani T."/>
            <person name="Kalhor M.S."/>
            <person name="Jansen J."/>
            <person name="Van den Hoogen J."/>
            <person name="Gungor B."/>
            <person name="Hartog M."/>
            <person name="Hontelez J."/>
            <person name="Verver J."/>
            <person name="Yang W.-C."/>
            <person name="Schijlen E."/>
            <person name="Repin R."/>
            <person name="Schilthuizen M."/>
            <person name="Schranz E."/>
            <person name="Heidstra R."/>
            <person name="Miyata K."/>
            <person name="Fedorova E."/>
            <person name="Kohlen W."/>
            <person name="Bisseling T."/>
            <person name="Smit S."/>
            <person name="Geurts R."/>
        </authorList>
    </citation>
    <scope>NUCLEOTIDE SEQUENCE [LARGE SCALE GENOMIC DNA]</scope>
    <source>
        <strain evidence="3">cv. WU1-14</strain>
    </source>
</reference>
<evidence type="ECO:0000313" key="3">
    <source>
        <dbReference type="Proteomes" id="UP000237105"/>
    </source>
</evidence>
<protein>
    <submittedName>
        <fullName evidence="2">Uncharacterized protein</fullName>
    </submittedName>
</protein>
<evidence type="ECO:0000313" key="2">
    <source>
        <dbReference type="EMBL" id="PON38955.1"/>
    </source>
</evidence>
<feature type="compositionally biased region" description="Low complexity" evidence="1">
    <location>
        <begin position="89"/>
        <end position="105"/>
    </location>
</feature>
<evidence type="ECO:0000256" key="1">
    <source>
        <dbReference type="SAM" id="MobiDB-lite"/>
    </source>
</evidence>
<dbReference type="AlphaFoldDB" id="A0A2P5AQY8"/>
<name>A0A2P5AQY8_PARAD</name>
<keyword evidence="3" id="KW-1185">Reference proteome</keyword>
<dbReference type="Proteomes" id="UP000237105">
    <property type="component" value="Unassembled WGS sequence"/>
</dbReference>
<organism evidence="2 3">
    <name type="scientific">Parasponia andersonii</name>
    <name type="common">Sponia andersonii</name>
    <dbReference type="NCBI Taxonomy" id="3476"/>
    <lineage>
        <taxon>Eukaryota</taxon>
        <taxon>Viridiplantae</taxon>
        <taxon>Streptophyta</taxon>
        <taxon>Embryophyta</taxon>
        <taxon>Tracheophyta</taxon>
        <taxon>Spermatophyta</taxon>
        <taxon>Magnoliopsida</taxon>
        <taxon>eudicotyledons</taxon>
        <taxon>Gunneridae</taxon>
        <taxon>Pentapetalae</taxon>
        <taxon>rosids</taxon>
        <taxon>fabids</taxon>
        <taxon>Rosales</taxon>
        <taxon>Cannabaceae</taxon>
        <taxon>Parasponia</taxon>
    </lineage>
</organism>
<accession>A0A2P5AQY8</accession>
<dbReference type="OrthoDB" id="1698453at2759"/>